<reference evidence="2 3" key="1">
    <citation type="journal article" date="2015" name="Biotechnol. Bioeng.">
        <title>Genome sequence and phenotypic characterization of Caulobacter segnis.</title>
        <authorList>
            <person name="Patel S."/>
            <person name="Fletcher B."/>
            <person name="Scott D.C."/>
            <person name="Ely B."/>
        </authorList>
    </citation>
    <scope>NUCLEOTIDE SEQUENCE [LARGE SCALE GENOMIC DNA]</scope>
    <source>
        <strain evidence="2 3">TK0059</strain>
    </source>
</reference>
<evidence type="ECO:0000313" key="3">
    <source>
        <dbReference type="Proteomes" id="UP000240527"/>
    </source>
</evidence>
<name>A0ABM6TFM3_9CAUL</name>
<dbReference type="InterPro" id="IPR051396">
    <property type="entry name" value="Bact_Antivir_Def_Nuclease"/>
</dbReference>
<proteinExistence type="predicted"/>
<dbReference type="RefSeq" id="WP_013078833.1">
    <property type="nucleotide sequence ID" value="NZ_CP027850.1"/>
</dbReference>
<dbReference type="Gene3D" id="3.40.50.300">
    <property type="entry name" value="P-loop containing nucleotide triphosphate hydrolases"/>
    <property type="match status" value="2"/>
</dbReference>
<sequence length="774" mass="86465">MLSVDRTDEPAPACLSDERSAPARSALLELFTGNRETIAQTRVRFEGLAVDGPELGEALGRLFRNRCAFCETQTTTWPYRFRPTEEAGPSGQAPGQDEYRSHLYYTWLTNAWRNIYPICEGCRPTEPSLFPVNRKRTPLPTEDAIRLYVERPAGDWRGEIAESPVFVAPAGREDLRKHFAPLPDGILMPTDQRGEATVRHFNLNRPPLVEARRRALDDYFRRLLLARQRPDFDKIMDFAGLDFGGGWFLHLYQLARILGHGGGDRQVLSRQRIAAYFRDRAKRRDFQQRLQNARDELARDPEQIRRAKLRPSLAPAGTARPVRVALRNFKAIEELTLELPETSGRISSEGEPLAPCLIILGENAAGKSSILEAAALAISDEEVRADEAPLASGFMLDPMLMGAEGQSRPRPGSVTVDYDDGLQTKLAFDNNGFQSSFTLANVEPRIPVFAYGAYRMFLGHDEASASGVIRSLFEPDYVLVNPEEWLAEIRETPLFEEVIRALRYILGIGQAFDTIKVDEKTKRCVLVIKVERPGQTPIFTRTPLATVSSGFRAVLGMACDVMRNLVARQNRFSATLAKSRAVVLVDEIEAHLHPRWKLKIMQGLRDALPNVTFIVTTHDPLCLRGMDGGEVKVLLRAAKAFCAPDEPPTFVDQLEDLPPIGALTVEQLLTSDLFQLFTTDADTIETGLAGVGDLLAREQARRLEPGDDARLQKVRDQIGKDVAVSLPIGSTEVQRLVQEAVEQYLRERLRRPGGGLMALREETRRAIVDALKAL</sequence>
<keyword evidence="3" id="KW-1185">Reference proteome</keyword>
<dbReference type="SUPFAM" id="SSF52540">
    <property type="entry name" value="P-loop containing nucleoside triphosphate hydrolases"/>
    <property type="match status" value="1"/>
</dbReference>
<evidence type="ECO:0000313" key="2">
    <source>
        <dbReference type="EMBL" id="AVQ01922.1"/>
    </source>
</evidence>
<accession>A0ABM6TFM3</accession>
<dbReference type="PANTHER" id="PTHR43581">
    <property type="entry name" value="ATP/GTP PHOSPHATASE"/>
    <property type="match status" value="1"/>
</dbReference>
<dbReference type="InterPro" id="IPR027417">
    <property type="entry name" value="P-loop_NTPase"/>
</dbReference>
<gene>
    <name evidence="2" type="ORF">B7G68_08725</name>
</gene>
<dbReference type="InterPro" id="IPR003959">
    <property type="entry name" value="ATPase_AAA_core"/>
</dbReference>
<dbReference type="Proteomes" id="UP000240527">
    <property type="component" value="Chromosome"/>
</dbReference>
<evidence type="ECO:0000259" key="1">
    <source>
        <dbReference type="Pfam" id="PF13304"/>
    </source>
</evidence>
<protein>
    <recommendedName>
        <fullName evidence="1">ATPase AAA-type core domain-containing protein</fullName>
    </recommendedName>
</protein>
<organism evidence="2 3">
    <name type="scientific">Caulobacter segnis</name>
    <dbReference type="NCBI Taxonomy" id="88688"/>
    <lineage>
        <taxon>Bacteria</taxon>
        <taxon>Pseudomonadati</taxon>
        <taxon>Pseudomonadota</taxon>
        <taxon>Alphaproteobacteria</taxon>
        <taxon>Caulobacterales</taxon>
        <taxon>Caulobacteraceae</taxon>
        <taxon>Caulobacter</taxon>
    </lineage>
</organism>
<dbReference type="Pfam" id="PF13304">
    <property type="entry name" value="AAA_21"/>
    <property type="match status" value="1"/>
</dbReference>
<dbReference type="PANTHER" id="PTHR43581:SF2">
    <property type="entry name" value="EXCINUCLEASE ATPASE SUBUNIT"/>
    <property type="match status" value="1"/>
</dbReference>
<dbReference type="EMBL" id="CP027850">
    <property type="protein sequence ID" value="AVQ01922.1"/>
    <property type="molecule type" value="Genomic_DNA"/>
</dbReference>
<feature type="domain" description="ATPase AAA-type core" evidence="1">
    <location>
        <begin position="542"/>
        <end position="621"/>
    </location>
</feature>